<evidence type="ECO:0000256" key="2">
    <source>
        <dbReference type="ARBA" id="ARBA00009808"/>
    </source>
</evidence>
<dbReference type="PROSITE" id="PS50922">
    <property type="entry name" value="TLC"/>
    <property type="match status" value="1"/>
</dbReference>
<evidence type="ECO:0000313" key="10">
    <source>
        <dbReference type="EMBL" id="KAJ6446905.1"/>
    </source>
</evidence>
<keyword evidence="3 6" id="KW-0812">Transmembrane</keyword>
<evidence type="ECO:0000313" key="11">
    <source>
        <dbReference type="Proteomes" id="UP001163105"/>
    </source>
</evidence>
<evidence type="ECO:0000256" key="4">
    <source>
        <dbReference type="ARBA" id="ARBA00022989"/>
    </source>
</evidence>
<feature type="transmembrane region" description="Helical" evidence="8">
    <location>
        <begin position="234"/>
        <end position="254"/>
    </location>
</feature>
<evidence type="ECO:0000256" key="1">
    <source>
        <dbReference type="ARBA" id="ARBA00004141"/>
    </source>
</evidence>
<proteinExistence type="inferred from homology"/>
<dbReference type="Pfam" id="PF03798">
    <property type="entry name" value="TRAM_LAG1_CLN8"/>
    <property type="match status" value="1"/>
</dbReference>
<sequence>MGDYQPDESSSVADSAAVGAAKAAARPHLKTGSSNPNMNGPLYMQTSGSNVVLVRRLKRKEDGTWKHLARWFVENQIGVNWLAASSSKQSKANRANRLTLRPTGLSFNLLALLFLAHTFIPKARSHTRKFFHLAYHREQTGRYGIGSDDAYFITFCIVLFTGLRAGIMEYILAPFARLQGVTKRKTLTRFSEQAWLLVYYCFFWTLGVYIYSTSPHFMNMRELWTGWPDREMDGLMKGYVLAQWAFWLQQIIVINIEERRKDHWQMFSHHIITTALISSCYFYHFTRVGNFILVIMDVVDLFFPVAKCLKYTGHNTLCDVFFGIFMVSWFIARHIFYIMGCWSVYAHTPIVMQYGCFRGSSAELVGPEDTPPGLSYLIEPFLNSTGRVCYNNTVKWAFLTPLLLLQAITIVWFTMIVRVAIKVIRGDGAEDTRSDDEGEEEEVEEEDEFIYEEAQPLEEEVGVEDLDLKNWERRTGVKRQASSSGVSLPGHSDRKELLGRIGCEKQVD</sequence>
<feature type="transmembrane region" description="Helical" evidence="8">
    <location>
        <begin position="194"/>
        <end position="214"/>
    </location>
</feature>
<evidence type="ECO:0000259" key="9">
    <source>
        <dbReference type="PROSITE" id="PS50922"/>
    </source>
</evidence>
<comment type="similarity">
    <text evidence="2">Belongs to the sphingosine N-acyltransferase family.</text>
</comment>
<dbReference type="AlphaFoldDB" id="A0AB34G5L6"/>
<feature type="region of interest" description="Disordered" evidence="7">
    <location>
        <begin position="429"/>
        <end position="448"/>
    </location>
</feature>
<protein>
    <submittedName>
        <fullName evidence="10">Sphingosine N-acyltransferase lac1</fullName>
    </submittedName>
</protein>
<gene>
    <name evidence="10" type="primary">LAG1</name>
    <name evidence="10" type="ORF">O9K51_01678</name>
</gene>
<feature type="transmembrane region" description="Helical" evidence="8">
    <location>
        <begin position="396"/>
        <end position="417"/>
    </location>
</feature>
<accession>A0AB34G5L6</accession>
<evidence type="ECO:0000256" key="5">
    <source>
        <dbReference type="ARBA" id="ARBA00023136"/>
    </source>
</evidence>
<feature type="transmembrane region" description="Helical" evidence="8">
    <location>
        <begin position="291"/>
        <end position="309"/>
    </location>
</feature>
<keyword evidence="4 8" id="KW-1133">Transmembrane helix</keyword>
<dbReference type="GO" id="GO:0046513">
    <property type="term" value="P:ceramide biosynthetic process"/>
    <property type="evidence" value="ECO:0007669"/>
    <property type="project" value="InterPro"/>
</dbReference>
<evidence type="ECO:0000256" key="8">
    <source>
        <dbReference type="SAM" id="Phobius"/>
    </source>
</evidence>
<dbReference type="Proteomes" id="UP001163105">
    <property type="component" value="Unassembled WGS sequence"/>
</dbReference>
<feature type="transmembrane region" description="Helical" evidence="8">
    <location>
        <begin position="98"/>
        <end position="120"/>
    </location>
</feature>
<keyword evidence="5 6" id="KW-0472">Membrane</keyword>
<feature type="transmembrane region" description="Helical" evidence="8">
    <location>
        <begin position="321"/>
        <end position="345"/>
    </location>
</feature>
<evidence type="ECO:0000256" key="3">
    <source>
        <dbReference type="ARBA" id="ARBA00022692"/>
    </source>
</evidence>
<comment type="caution">
    <text evidence="10">The sequence shown here is derived from an EMBL/GenBank/DDBJ whole genome shotgun (WGS) entry which is preliminary data.</text>
</comment>
<feature type="transmembrane region" description="Helical" evidence="8">
    <location>
        <begin position="150"/>
        <end position="173"/>
    </location>
</feature>
<dbReference type="InterPro" id="IPR016439">
    <property type="entry name" value="Lag1/Lac1-like"/>
</dbReference>
<dbReference type="PANTHER" id="PTHR12560">
    <property type="entry name" value="LONGEVITY ASSURANCE FACTOR 1 LAG1"/>
    <property type="match status" value="1"/>
</dbReference>
<comment type="subcellular location">
    <subcellularLocation>
        <location evidence="1">Membrane</location>
        <topology evidence="1">Multi-pass membrane protein</topology>
    </subcellularLocation>
</comment>
<feature type="compositionally biased region" description="Acidic residues" evidence="7">
    <location>
        <begin position="433"/>
        <end position="448"/>
    </location>
</feature>
<organism evidence="10 11">
    <name type="scientific">Purpureocillium lavendulum</name>
    <dbReference type="NCBI Taxonomy" id="1247861"/>
    <lineage>
        <taxon>Eukaryota</taxon>
        <taxon>Fungi</taxon>
        <taxon>Dikarya</taxon>
        <taxon>Ascomycota</taxon>
        <taxon>Pezizomycotina</taxon>
        <taxon>Sordariomycetes</taxon>
        <taxon>Hypocreomycetidae</taxon>
        <taxon>Hypocreales</taxon>
        <taxon>Ophiocordycipitaceae</taxon>
        <taxon>Purpureocillium</taxon>
    </lineage>
</organism>
<dbReference type="EMBL" id="JAQHRD010000001">
    <property type="protein sequence ID" value="KAJ6446905.1"/>
    <property type="molecule type" value="Genomic_DNA"/>
</dbReference>
<name>A0AB34G5L6_9HYPO</name>
<evidence type="ECO:0000256" key="7">
    <source>
        <dbReference type="SAM" id="MobiDB-lite"/>
    </source>
</evidence>
<keyword evidence="11" id="KW-1185">Reference proteome</keyword>
<dbReference type="GO" id="GO:0050291">
    <property type="term" value="F:sphingosine N-acyltransferase activity"/>
    <property type="evidence" value="ECO:0007669"/>
    <property type="project" value="InterPro"/>
</dbReference>
<dbReference type="GO" id="GO:0016020">
    <property type="term" value="C:membrane"/>
    <property type="evidence" value="ECO:0007669"/>
    <property type="project" value="UniProtKB-SubCell"/>
</dbReference>
<dbReference type="SMART" id="SM00724">
    <property type="entry name" value="TLC"/>
    <property type="match status" value="1"/>
</dbReference>
<evidence type="ECO:0000256" key="6">
    <source>
        <dbReference type="PROSITE-ProRule" id="PRU00205"/>
    </source>
</evidence>
<dbReference type="InterPro" id="IPR006634">
    <property type="entry name" value="TLC-dom"/>
</dbReference>
<reference evidence="10" key="1">
    <citation type="submission" date="2023-01" db="EMBL/GenBank/DDBJ databases">
        <title>The growth and conidiation of Purpureocillium lavendulum are regulated by nitrogen source and histone H3K14 acetylation.</title>
        <authorList>
            <person name="Tang P."/>
            <person name="Han J."/>
            <person name="Zhang C."/>
            <person name="Tang P."/>
            <person name="Qi F."/>
            <person name="Zhang K."/>
            <person name="Liang L."/>
        </authorList>
    </citation>
    <scope>NUCLEOTIDE SEQUENCE</scope>
    <source>
        <strain evidence="10">YMF1.00683</strain>
    </source>
</reference>
<dbReference type="PANTHER" id="PTHR12560:SF0">
    <property type="entry name" value="LD18904P"/>
    <property type="match status" value="1"/>
</dbReference>
<feature type="domain" description="TLC" evidence="9">
    <location>
        <begin position="188"/>
        <end position="425"/>
    </location>
</feature>